<gene>
    <name evidence="1" type="ORF">K488DRAFT_82231</name>
</gene>
<reference evidence="1" key="1">
    <citation type="submission" date="2021-02" db="EMBL/GenBank/DDBJ databases">
        <authorList>
            <consortium name="DOE Joint Genome Institute"/>
            <person name="Ahrendt S."/>
            <person name="Looney B.P."/>
            <person name="Miyauchi S."/>
            <person name="Morin E."/>
            <person name="Drula E."/>
            <person name="Courty P.E."/>
            <person name="Chicoki N."/>
            <person name="Fauchery L."/>
            <person name="Kohler A."/>
            <person name="Kuo A."/>
            <person name="Labutti K."/>
            <person name="Pangilinan J."/>
            <person name="Lipzen A."/>
            <person name="Riley R."/>
            <person name="Andreopoulos W."/>
            <person name="He G."/>
            <person name="Johnson J."/>
            <person name="Barry K.W."/>
            <person name="Grigoriev I.V."/>
            <person name="Nagy L."/>
            <person name="Hibbett D."/>
            <person name="Henrissat B."/>
            <person name="Matheny P.B."/>
            <person name="Labbe J."/>
            <person name="Martin F."/>
        </authorList>
    </citation>
    <scope>NUCLEOTIDE SEQUENCE</scope>
    <source>
        <strain evidence="1">EC-137</strain>
    </source>
</reference>
<comment type="caution">
    <text evidence="1">The sequence shown here is derived from an EMBL/GenBank/DDBJ whole genome shotgun (WGS) entry which is preliminary data.</text>
</comment>
<name>A0ACB8QWK3_9AGAM</name>
<protein>
    <submittedName>
        <fullName evidence="1">Uncharacterized protein</fullName>
    </submittedName>
</protein>
<accession>A0ACB8QWK3</accession>
<dbReference type="Proteomes" id="UP000814128">
    <property type="component" value="Unassembled WGS sequence"/>
</dbReference>
<dbReference type="EMBL" id="MU273473">
    <property type="protein sequence ID" value="KAI0036279.1"/>
    <property type="molecule type" value="Genomic_DNA"/>
</dbReference>
<evidence type="ECO:0000313" key="2">
    <source>
        <dbReference type="Proteomes" id="UP000814128"/>
    </source>
</evidence>
<organism evidence="1 2">
    <name type="scientific">Vararia minispora EC-137</name>
    <dbReference type="NCBI Taxonomy" id="1314806"/>
    <lineage>
        <taxon>Eukaryota</taxon>
        <taxon>Fungi</taxon>
        <taxon>Dikarya</taxon>
        <taxon>Basidiomycota</taxon>
        <taxon>Agaricomycotina</taxon>
        <taxon>Agaricomycetes</taxon>
        <taxon>Russulales</taxon>
        <taxon>Lachnocladiaceae</taxon>
        <taxon>Vararia</taxon>
    </lineage>
</organism>
<evidence type="ECO:0000313" key="1">
    <source>
        <dbReference type="EMBL" id="KAI0036279.1"/>
    </source>
</evidence>
<keyword evidence="2" id="KW-1185">Reference proteome</keyword>
<proteinExistence type="predicted"/>
<sequence length="102" mass="10719">MSNWPRAINVNWPVLALLHDLGMISSTPSPVVTAAGFLRSSAVSLIDLPQFKQDRFLHCETATSVAITLDVSLISAENSAVPGAALANIISLATGQAMTNTE</sequence>
<reference evidence="1" key="2">
    <citation type="journal article" date="2022" name="New Phytol.">
        <title>Evolutionary transition to the ectomycorrhizal habit in the genomes of a hyperdiverse lineage of mushroom-forming fungi.</title>
        <authorList>
            <person name="Looney B."/>
            <person name="Miyauchi S."/>
            <person name="Morin E."/>
            <person name="Drula E."/>
            <person name="Courty P.E."/>
            <person name="Kohler A."/>
            <person name="Kuo A."/>
            <person name="LaButti K."/>
            <person name="Pangilinan J."/>
            <person name="Lipzen A."/>
            <person name="Riley R."/>
            <person name="Andreopoulos W."/>
            <person name="He G."/>
            <person name="Johnson J."/>
            <person name="Nolan M."/>
            <person name="Tritt A."/>
            <person name="Barry K.W."/>
            <person name="Grigoriev I.V."/>
            <person name="Nagy L.G."/>
            <person name="Hibbett D."/>
            <person name="Henrissat B."/>
            <person name="Matheny P.B."/>
            <person name="Labbe J."/>
            <person name="Martin F.M."/>
        </authorList>
    </citation>
    <scope>NUCLEOTIDE SEQUENCE</scope>
    <source>
        <strain evidence="1">EC-137</strain>
    </source>
</reference>